<proteinExistence type="inferred from homology"/>
<evidence type="ECO:0000256" key="5">
    <source>
        <dbReference type="ARBA" id="ARBA00022989"/>
    </source>
</evidence>
<dbReference type="InterPro" id="IPR045324">
    <property type="entry name" value="Small_multidrug_res"/>
</dbReference>
<evidence type="ECO:0000256" key="6">
    <source>
        <dbReference type="ARBA" id="ARBA00023136"/>
    </source>
</evidence>
<dbReference type="EMBL" id="CP033713">
    <property type="protein sequence ID" value="AYW93034.1"/>
    <property type="molecule type" value="Genomic_DNA"/>
</dbReference>
<dbReference type="PANTHER" id="PTHR30561">
    <property type="entry name" value="SMR FAMILY PROTON-DEPENDENT DRUG EFFLUX TRANSPORTER SUGE"/>
    <property type="match status" value="1"/>
</dbReference>
<keyword evidence="4 8" id="KW-0812">Transmembrane</keyword>
<keyword evidence="3" id="KW-1003">Cell membrane</keyword>
<dbReference type="InterPro" id="IPR000390">
    <property type="entry name" value="Small_drug/metabolite_transptr"/>
</dbReference>
<sequence length="112" mass="12033">MIMSSFVYLFMAIIAEVVATTMLKASDGFSRLVPSVVVVIGYGIAFWGLSQVVKTMPLGIAYAIWSGLGIVLVSIAATFMYQQKLDWAAVVGMALIISGVMVINLLSKTPMH</sequence>
<evidence type="ECO:0000313" key="11">
    <source>
        <dbReference type="Proteomes" id="UP000268669"/>
    </source>
</evidence>
<evidence type="ECO:0000256" key="8">
    <source>
        <dbReference type="RuleBase" id="RU003942"/>
    </source>
</evidence>
<name>A0ABN5R991_YERPU</name>
<dbReference type="Gene3D" id="1.10.3730.20">
    <property type="match status" value="1"/>
</dbReference>
<dbReference type="Pfam" id="PF00893">
    <property type="entry name" value="Multi_Drug_Res"/>
    <property type="match status" value="1"/>
</dbReference>
<dbReference type="Proteomes" id="UP000268669">
    <property type="component" value="Chromosome"/>
</dbReference>
<evidence type="ECO:0000256" key="1">
    <source>
        <dbReference type="ARBA" id="ARBA00004651"/>
    </source>
</evidence>
<feature type="transmembrane region" description="Helical" evidence="9">
    <location>
        <begin position="61"/>
        <end position="81"/>
    </location>
</feature>
<evidence type="ECO:0000256" key="4">
    <source>
        <dbReference type="ARBA" id="ARBA00022692"/>
    </source>
</evidence>
<dbReference type="PANTHER" id="PTHR30561:SF1">
    <property type="entry name" value="MULTIDRUG TRANSPORTER EMRE"/>
    <property type="match status" value="1"/>
</dbReference>
<keyword evidence="5 9" id="KW-1133">Transmembrane helix</keyword>
<feature type="transmembrane region" description="Helical" evidence="9">
    <location>
        <begin position="87"/>
        <end position="106"/>
    </location>
</feature>
<evidence type="ECO:0000256" key="3">
    <source>
        <dbReference type="ARBA" id="ARBA00022475"/>
    </source>
</evidence>
<accession>A0ABN5R991</accession>
<evidence type="ECO:0000313" key="10">
    <source>
        <dbReference type="EMBL" id="AYW93034.1"/>
    </source>
</evidence>
<organism evidence="10 11">
    <name type="scientific">Yersinia pseudotuberculosis</name>
    <dbReference type="NCBI Taxonomy" id="633"/>
    <lineage>
        <taxon>Bacteria</taxon>
        <taxon>Pseudomonadati</taxon>
        <taxon>Pseudomonadota</taxon>
        <taxon>Gammaproteobacteria</taxon>
        <taxon>Enterobacterales</taxon>
        <taxon>Yersiniaceae</taxon>
        <taxon>Yersinia</taxon>
    </lineage>
</organism>
<evidence type="ECO:0000256" key="7">
    <source>
        <dbReference type="ARBA" id="ARBA00038032"/>
    </source>
</evidence>
<comment type="subcellular location">
    <subcellularLocation>
        <location evidence="1 8">Cell membrane</location>
        <topology evidence="1 8">Multi-pass membrane protein</topology>
    </subcellularLocation>
</comment>
<dbReference type="InterPro" id="IPR037185">
    <property type="entry name" value="EmrE-like"/>
</dbReference>
<dbReference type="SUPFAM" id="SSF103481">
    <property type="entry name" value="Multidrug resistance efflux transporter EmrE"/>
    <property type="match status" value="1"/>
</dbReference>
<gene>
    <name evidence="10" type="ORF">EGX47_18120</name>
</gene>
<keyword evidence="2" id="KW-0813">Transport</keyword>
<protein>
    <submittedName>
        <fullName evidence="10">Multidrug efflux SMR transporter</fullName>
    </submittedName>
</protein>
<comment type="similarity">
    <text evidence="7 8">Belongs to the drug/metabolite transporter (DMT) superfamily. Small multidrug resistance (SMR) (TC 2.A.7.1) family.</text>
</comment>
<evidence type="ECO:0000256" key="2">
    <source>
        <dbReference type="ARBA" id="ARBA00022448"/>
    </source>
</evidence>
<reference evidence="10" key="1">
    <citation type="submission" date="2018-11" db="EMBL/GenBank/DDBJ databases">
        <title>FDA dAtabase for Regulatory Grade micrObial Sequences (FDA-ARGOS): Supporting development and validation of Infectious Disease Dx tests.</title>
        <authorList>
            <person name="Bliska J."/>
            <person name="Cleland M.-M."/>
            <person name="Tallon L."/>
            <person name="Sadzewicz L."/>
            <person name="Zhao X."/>
            <person name="Vavikolanu K."/>
            <person name="Mehta A."/>
            <person name="Aluvathingal J."/>
            <person name="Nadendla S."/>
            <person name="Yan Y."/>
            <person name="Sichtig H."/>
        </authorList>
    </citation>
    <scope>NUCLEOTIDE SEQUENCE [LARGE SCALE GENOMIC DNA]</scope>
    <source>
        <strain evidence="10">FDAARGOS_581</strain>
    </source>
</reference>
<keyword evidence="6 9" id="KW-0472">Membrane</keyword>
<keyword evidence="11" id="KW-1185">Reference proteome</keyword>
<feature type="transmembrane region" description="Helical" evidence="9">
    <location>
        <begin position="29"/>
        <end position="49"/>
    </location>
</feature>
<evidence type="ECO:0000256" key="9">
    <source>
        <dbReference type="SAM" id="Phobius"/>
    </source>
</evidence>